<gene>
    <name evidence="5" type="ORF">Daus18300_009026</name>
</gene>
<feature type="transmembrane region" description="Helical" evidence="4">
    <location>
        <begin position="320"/>
        <end position="345"/>
    </location>
</feature>
<keyword evidence="4" id="KW-0472">Membrane</keyword>
<dbReference type="SUPFAM" id="SSF48403">
    <property type="entry name" value="Ankyrin repeat"/>
    <property type="match status" value="1"/>
</dbReference>
<evidence type="ECO:0000313" key="5">
    <source>
        <dbReference type="EMBL" id="KAL1860683.1"/>
    </source>
</evidence>
<evidence type="ECO:0008006" key="7">
    <source>
        <dbReference type="Google" id="ProtNLM"/>
    </source>
</evidence>
<dbReference type="InterPro" id="IPR002110">
    <property type="entry name" value="Ankyrin_rpt"/>
</dbReference>
<dbReference type="PANTHER" id="PTHR24198:SF165">
    <property type="entry name" value="ANKYRIN REPEAT-CONTAINING PROTEIN-RELATED"/>
    <property type="match status" value="1"/>
</dbReference>
<protein>
    <recommendedName>
        <fullName evidence="7">Ankyrin repeat protein</fullName>
    </recommendedName>
</protein>
<feature type="transmembrane region" description="Helical" evidence="4">
    <location>
        <begin position="357"/>
        <end position="374"/>
    </location>
</feature>
<dbReference type="PANTHER" id="PTHR24198">
    <property type="entry name" value="ANKYRIN REPEAT AND PROTEIN KINASE DOMAIN-CONTAINING PROTEIN"/>
    <property type="match status" value="1"/>
</dbReference>
<dbReference type="Pfam" id="PF12796">
    <property type="entry name" value="Ank_2"/>
    <property type="match status" value="1"/>
</dbReference>
<reference evidence="5 6" key="1">
    <citation type="journal article" date="2024" name="IMA Fungus">
        <title>IMA Genome - F19 : A genome assembly and annotation guide to empower mycologists, including annotated draft genome sequences of Ceratocystis pirilliformis, Diaporthe australafricana, Fusarium ophioides, Paecilomyces lecythidis, and Sporothrix stenoceras.</title>
        <authorList>
            <person name="Aylward J."/>
            <person name="Wilson A.M."/>
            <person name="Visagie C.M."/>
            <person name="Spraker J."/>
            <person name="Barnes I."/>
            <person name="Buitendag C."/>
            <person name="Ceriani C."/>
            <person name="Del Mar Angel L."/>
            <person name="du Plessis D."/>
            <person name="Fuchs T."/>
            <person name="Gasser K."/>
            <person name="Kramer D."/>
            <person name="Li W."/>
            <person name="Munsamy K."/>
            <person name="Piso A."/>
            <person name="Price J.L."/>
            <person name="Sonnekus B."/>
            <person name="Thomas C."/>
            <person name="van der Nest A."/>
            <person name="van Dijk A."/>
            <person name="van Heerden A."/>
            <person name="van Vuuren N."/>
            <person name="Yilmaz N."/>
            <person name="Duong T.A."/>
            <person name="van der Merwe N.A."/>
            <person name="Wingfield M.J."/>
            <person name="Wingfield B.D."/>
        </authorList>
    </citation>
    <scope>NUCLEOTIDE SEQUENCE [LARGE SCALE GENOMIC DNA]</scope>
    <source>
        <strain evidence="5 6">CMW 18300</strain>
    </source>
</reference>
<sequence>MEWLISARDFKWRDRRLFDFKPGRVFNVNVIKIEGGNDGEVEFCPEKFSSIDDYGNWAKRQSIRPTLFLAMHRRLDDDPANHEFMKSTSLAYDGNDVVLSTTSFTSKPTTLAVIYGCTDKFMKDTEHWLERCKDSALHPLVLPMIFAEHERGRLLNAVDTKSTQLEVRILELENRVKKPIKEEEQEKDKGSRKQTMTQRDCEAIRLWREMSFLKDGLEGLLAELRSLRNHLQTLPKSQTQHDSDSGSHEEMLQGPEVYIDARLKEMTAELACKIRSCEGDLGSMTLATQMEWNYYTRRDAQVNYSIATATREDSSQMKQISLLGMIFLPGTFLATFFSMTFFSWIPQDSADVISPWLALYGGLTVALTTITILIDASSRLRRAIHANDALLVKRILHSHPKLLHNPDTSPGGLSNSNLHLAASLGHLSIVKLLLSLGCEADCPSLNDDYQTALMLAAGAGHTEIVHFLSEQDPNIILRRDIRGRDAIMEASRGGHDTVLQILLTYVPCGPDQAVRNADSEGNTALHFASSNGHLLVLRTLLAAGADAERKNIWSWTAIAYSATVEAEVYLKKLIVDTETKRKFNRQVDESRRGTGLKGGLRMVGDVED</sequence>
<evidence type="ECO:0000256" key="2">
    <source>
        <dbReference type="ARBA" id="ARBA00023043"/>
    </source>
</evidence>
<evidence type="ECO:0000256" key="3">
    <source>
        <dbReference type="PROSITE-ProRule" id="PRU00023"/>
    </source>
</evidence>
<organism evidence="5 6">
    <name type="scientific">Diaporthe australafricana</name>
    <dbReference type="NCBI Taxonomy" id="127596"/>
    <lineage>
        <taxon>Eukaryota</taxon>
        <taxon>Fungi</taxon>
        <taxon>Dikarya</taxon>
        <taxon>Ascomycota</taxon>
        <taxon>Pezizomycotina</taxon>
        <taxon>Sordariomycetes</taxon>
        <taxon>Sordariomycetidae</taxon>
        <taxon>Diaporthales</taxon>
        <taxon>Diaporthaceae</taxon>
        <taxon>Diaporthe</taxon>
    </lineage>
</organism>
<dbReference type="Gene3D" id="1.25.40.20">
    <property type="entry name" value="Ankyrin repeat-containing domain"/>
    <property type="match status" value="1"/>
</dbReference>
<dbReference type="InterPro" id="IPR036770">
    <property type="entry name" value="Ankyrin_rpt-contain_sf"/>
</dbReference>
<feature type="repeat" description="ANK" evidence="3">
    <location>
        <begin position="413"/>
        <end position="445"/>
    </location>
</feature>
<dbReference type="EMBL" id="JAWRVE010000089">
    <property type="protein sequence ID" value="KAL1860683.1"/>
    <property type="molecule type" value="Genomic_DNA"/>
</dbReference>
<name>A0ABR3WFS3_9PEZI</name>
<dbReference type="SMART" id="SM00248">
    <property type="entry name" value="ANK"/>
    <property type="match status" value="4"/>
</dbReference>
<keyword evidence="1" id="KW-0677">Repeat</keyword>
<evidence type="ECO:0000256" key="4">
    <source>
        <dbReference type="SAM" id="Phobius"/>
    </source>
</evidence>
<comment type="caution">
    <text evidence="5">The sequence shown here is derived from an EMBL/GenBank/DDBJ whole genome shotgun (WGS) entry which is preliminary data.</text>
</comment>
<keyword evidence="4" id="KW-1133">Transmembrane helix</keyword>
<keyword evidence="2 3" id="KW-0040">ANK repeat</keyword>
<dbReference type="Pfam" id="PF13857">
    <property type="entry name" value="Ank_5"/>
    <property type="match status" value="1"/>
</dbReference>
<dbReference type="PROSITE" id="PS50088">
    <property type="entry name" value="ANK_REPEAT"/>
    <property type="match status" value="2"/>
</dbReference>
<proteinExistence type="predicted"/>
<keyword evidence="6" id="KW-1185">Reference proteome</keyword>
<evidence type="ECO:0000313" key="6">
    <source>
        <dbReference type="Proteomes" id="UP001583177"/>
    </source>
</evidence>
<dbReference type="Gene3D" id="1.20.58.340">
    <property type="entry name" value="Magnesium transport protein CorA, transmembrane region"/>
    <property type="match status" value="1"/>
</dbReference>
<keyword evidence="4" id="KW-0812">Transmembrane</keyword>
<dbReference type="PROSITE" id="PS50297">
    <property type="entry name" value="ANK_REP_REGION"/>
    <property type="match status" value="2"/>
</dbReference>
<dbReference type="Proteomes" id="UP001583177">
    <property type="component" value="Unassembled WGS sequence"/>
</dbReference>
<accession>A0ABR3WFS3</accession>
<evidence type="ECO:0000256" key="1">
    <source>
        <dbReference type="ARBA" id="ARBA00022737"/>
    </source>
</evidence>
<feature type="repeat" description="ANK" evidence="3">
    <location>
        <begin position="520"/>
        <end position="552"/>
    </location>
</feature>